<reference evidence="1 2" key="1">
    <citation type="submission" date="2012-06" db="EMBL/GenBank/DDBJ databases">
        <title>Complete genome sequence of Corynebacterium terpenotabidum Y-11 (=DSM 44721).</title>
        <authorList>
            <person name="Ruckert C."/>
            <person name="Albersmeier A."/>
            <person name="Al-Dilaimi A."/>
            <person name="Szczepanowski R."/>
            <person name="Kalinowski J."/>
        </authorList>
    </citation>
    <scope>NUCLEOTIDE SEQUENCE [LARGE SCALE GENOMIC DNA]</scope>
    <source>
        <strain evidence="1 2">Y-11</strain>
    </source>
</reference>
<protein>
    <submittedName>
        <fullName evidence="1">Uncharacterized protein</fullName>
    </submittedName>
</protein>
<dbReference type="KEGG" id="cter:A606_09680"/>
<dbReference type="Proteomes" id="UP000014809">
    <property type="component" value="Chromosome"/>
</dbReference>
<dbReference type="EMBL" id="CP003696">
    <property type="protein sequence ID" value="AGP31575.1"/>
    <property type="molecule type" value="Genomic_DNA"/>
</dbReference>
<gene>
    <name evidence="1" type="ORF">A606_09680</name>
</gene>
<organism evidence="1 2">
    <name type="scientific">Corynebacterium terpenotabidum Y-11</name>
    <dbReference type="NCBI Taxonomy" id="1200352"/>
    <lineage>
        <taxon>Bacteria</taxon>
        <taxon>Bacillati</taxon>
        <taxon>Actinomycetota</taxon>
        <taxon>Actinomycetes</taxon>
        <taxon>Mycobacteriales</taxon>
        <taxon>Corynebacteriaceae</taxon>
        <taxon>Corynebacterium</taxon>
    </lineage>
</organism>
<dbReference type="HOGENOM" id="CLU_2449636_0_0_11"/>
<dbReference type="RefSeq" id="WP_020441929.1">
    <property type="nucleotide sequence ID" value="NC_021663.1"/>
</dbReference>
<keyword evidence="2" id="KW-1185">Reference proteome</keyword>
<name>S4XIM1_9CORY</name>
<proteinExistence type="predicted"/>
<sequence>MFLGREPCEEHPGLITTHPALFGDDLPQCPVDVRARNTQASSPFIPPCSATIFLSARSTSVSIRAYSFSAWARENAVDNRARVPDPTVG</sequence>
<accession>S4XIM1</accession>
<evidence type="ECO:0000313" key="2">
    <source>
        <dbReference type="Proteomes" id="UP000014809"/>
    </source>
</evidence>
<evidence type="ECO:0000313" key="1">
    <source>
        <dbReference type="EMBL" id="AGP31575.1"/>
    </source>
</evidence>
<dbReference type="AlphaFoldDB" id="S4XIM1"/>
<dbReference type="PATRIC" id="fig|1200352.3.peg.1970"/>